<dbReference type="Proteomes" id="UP001334084">
    <property type="component" value="Chromosome 7"/>
</dbReference>
<dbReference type="Gene3D" id="3.50.80.10">
    <property type="entry name" value="D-tyrosyl-tRNA(Tyr) deacylase"/>
    <property type="match status" value="1"/>
</dbReference>
<protein>
    <recommendedName>
        <fullName evidence="3">D-aminoacyl-tRNA deacylase</fullName>
        <ecNumber evidence="2">3.1.1.96</ecNumber>
    </recommendedName>
    <alternativeName>
        <fullName evidence="4">Gly-tRNA(Ala) deacylase</fullName>
    </alternativeName>
</protein>
<dbReference type="GeneID" id="90541780"/>
<evidence type="ECO:0000256" key="1">
    <source>
        <dbReference type="ARBA" id="ARBA00009673"/>
    </source>
</evidence>
<gene>
    <name evidence="7" type="ORF">VNE69_07024</name>
</gene>
<proteinExistence type="inferred from homology"/>
<evidence type="ECO:0000313" key="7">
    <source>
        <dbReference type="EMBL" id="WUR03955.1"/>
    </source>
</evidence>
<evidence type="ECO:0000256" key="2">
    <source>
        <dbReference type="ARBA" id="ARBA00013056"/>
    </source>
</evidence>
<dbReference type="PANTHER" id="PTHR10472:SF5">
    <property type="entry name" value="D-AMINOACYL-TRNA DEACYLASE 1"/>
    <property type="match status" value="1"/>
</dbReference>
<dbReference type="GO" id="GO:0051500">
    <property type="term" value="F:D-tyrosyl-tRNA(Tyr) deacylase activity"/>
    <property type="evidence" value="ECO:0007669"/>
    <property type="project" value="TreeGrafter"/>
</dbReference>
<dbReference type="GO" id="GO:0005737">
    <property type="term" value="C:cytoplasm"/>
    <property type="evidence" value="ECO:0007669"/>
    <property type="project" value="InterPro"/>
</dbReference>
<dbReference type="Pfam" id="PF02580">
    <property type="entry name" value="Tyr_Deacylase"/>
    <property type="match status" value="1"/>
</dbReference>
<dbReference type="InterPro" id="IPR023509">
    <property type="entry name" value="DTD-like_sf"/>
</dbReference>
<dbReference type="SUPFAM" id="SSF69500">
    <property type="entry name" value="DTD-like"/>
    <property type="match status" value="1"/>
</dbReference>
<evidence type="ECO:0000256" key="5">
    <source>
        <dbReference type="ARBA" id="ARBA00047676"/>
    </source>
</evidence>
<dbReference type="PANTHER" id="PTHR10472">
    <property type="entry name" value="D-TYROSYL-TRNA TYR DEACYLASE"/>
    <property type="match status" value="1"/>
</dbReference>
<dbReference type="AlphaFoldDB" id="A0AAX4JDB1"/>
<dbReference type="InterPro" id="IPR003732">
    <property type="entry name" value="Daa-tRNA_deacyls_DTD"/>
</dbReference>
<name>A0AAX4JDB1_9MICR</name>
<dbReference type="EC" id="3.1.1.96" evidence="2"/>
<comment type="similarity">
    <text evidence="1">Belongs to the DTD family.</text>
</comment>
<evidence type="ECO:0000313" key="8">
    <source>
        <dbReference type="Proteomes" id="UP001334084"/>
    </source>
</evidence>
<organism evidence="7 8">
    <name type="scientific">Vairimorpha necatrix</name>
    <dbReference type="NCBI Taxonomy" id="6039"/>
    <lineage>
        <taxon>Eukaryota</taxon>
        <taxon>Fungi</taxon>
        <taxon>Fungi incertae sedis</taxon>
        <taxon>Microsporidia</taxon>
        <taxon>Nosematidae</taxon>
        <taxon>Vairimorpha</taxon>
    </lineage>
</organism>
<dbReference type="RefSeq" id="XP_065330100.1">
    <property type="nucleotide sequence ID" value="XM_065474028.1"/>
</dbReference>
<accession>A0AAX4JDB1</accession>
<keyword evidence="8" id="KW-1185">Reference proteome</keyword>
<dbReference type="KEGG" id="vnx:VNE69_07024"/>
<comment type="catalytic activity">
    <reaction evidence="6">
        <text>a D-aminoacyl-tRNA + H2O = a tRNA + a D-alpha-amino acid + H(+)</text>
        <dbReference type="Rhea" id="RHEA:13953"/>
        <dbReference type="Rhea" id="RHEA-COMP:10123"/>
        <dbReference type="Rhea" id="RHEA-COMP:10124"/>
        <dbReference type="ChEBI" id="CHEBI:15377"/>
        <dbReference type="ChEBI" id="CHEBI:15378"/>
        <dbReference type="ChEBI" id="CHEBI:59871"/>
        <dbReference type="ChEBI" id="CHEBI:78442"/>
        <dbReference type="ChEBI" id="CHEBI:79333"/>
        <dbReference type="EC" id="3.1.1.96"/>
    </reaction>
</comment>
<evidence type="ECO:0000256" key="4">
    <source>
        <dbReference type="ARBA" id="ARBA00032747"/>
    </source>
</evidence>
<evidence type="ECO:0000256" key="6">
    <source>
        <dbReference type="ARBA" id="ARBA00048018"/>
    </source>
</evidence>
<evidence type="ECO:0000256" key="3">
    <source>
        <dbReference type="ARBA" id="ARBA00020007"/>
    </source>
</evidence>
<reference evidence="7" key="1">
    <citation type="journal article" date="2024" name="BMC Genomics">
        <title>Functional annotation of a divergent genome using sequence and structure-based similarity.</title>
        <authorList>
            <person name="Svedberg D."/>
            <person name="Winiger R.R."/>
            <person name="Berg A."/>
            <person name="Sharma H."/>
            <person name="Tellgren-Roth C."/>
            <person name="Debrunner-Vossbrinck B.A."/>
            <person name="Vossbrinck C.R."/>
            <person name="Barandun J."/>
        </authorList>
    </citation>
    <scope>NUCLEOTIDE SEQUENCE</scope>
    <source>
        <strain evidence="7">Illinois isolate</strain>
    </source>
</reference>
<sequence length="131" mass="14955">MKIICQKVKYAICKTETDILNIIGYGLVIFVGVNENDTIENVEFLAKKVLGIKIYDMATKTVIEKNQDILLIFEKKLSDTIVKSKAEEIYNLFYEKLTDGYPCGVVRRGSFEMSFKINICNQGPFTIILNK</sequence>
<dbReference type="EMBL" id="CP142732">
    <property type="protein sequence ID" value="WUR03955.1"/>
    <property type="molecule type" value="Genomic_DNA"/>
</dbReference>
<comment type="catalytic activity">
    <reaction evidence="5">
        <text>glycyl-tRNA(Ala) + H2O = tRNA(Ala) + glycine + H(+)</text>
        <dbReference type="Rhea" id="RHEA:53744"/>
        <dbReference type="Rhea" id="RHEA-COMP:9657"/>
        <dbReference type="Rhea" id="RHEA-COMP:13640"/>
        <dbReference type="ChEBI" id="CHEBI:15377"/>
        <dbReference type="ChEBI" id="CHEBI:15378"/>
        <dbReference type="ChEBI" id="CHEBI:57305"/>
        <dbReference type="ChEBI" id="CHEBI:78442"/>
        <dbReference type="ChEBI" id="CHEBI:78522"/>
        <dbReference type="EC" id="3.1.1.96"/>
    </reaction>
</comment>